<feature type="domain" description="Putative zinc-finger" evidence="3">
    <location>
        <begin position="8"/>
        <end position="36"/>
    </location>
</feature>
<evidence type="ECO:0000256" key="2">
    <source>
        <dbReference type="ARBA" id="ARBA00024438"/>
    </source>
</evidence>
<evidence type="ECO:0000313" key="4">
    <source>
        <dbReference type="EMBL" id="ASS76981.1"/>
    </source>
</evidence>
<dbReference type="InterPro" id="IPR027383">
    <property type="entry name" value="Znf_put"/>
</dbReference>
<gene>
    <name evidence="4" type="ORF">CIG75_20140</name>
</gene>
<name>A0A223D5Y8_9BACL</name>
<evidence type="ECO:0000256" key="1">
    <source>
        <dbReference type="ARBA" id="ARBA00024353"/>
    </source>
</evidence>
<organism evidence="4 5">
    <name type="scientific">Tumebacillus algifaecis</name>
    <dbReference type="NCBI Taxonomy" id="1214604"/>
    <lineage>
        <taxon>Bacteria</taxon>
        <taxon>Bacillati</taxon>
        <taxon>Bacillota</taxon>
        <taxon>Bacilli</taxon>
        <taxon>Bacillales</taxon>
        <taxon>Alicyclobacillaceae</taxon>
        <taxon>Tumebacillus</taxon>
    </lineage>
</organism>
<sequence>MIQCPQEARIQSYLDGELTRDERKELARHLDHCTLCTQVLHELKRLTAWSDEALSESFSPLPDEAKIDVAQAWDTFQARLHQRNQTVEPPVETSEMIQPTSSTKMKRSWFTMAKTYQKWIAGTAAAAVVISVLTIPQVQAAAGDLLSIFRVNKIESVKITQEELRSIEQLFNGNEIGEKTIAGLGTFSVDHPSEYQSFDSEASLKEAGHPLVPMPSGYKFSSASTNPEYTVHIQLDTVKANKMLTQLGAGVQFDEKLNNKRFSLTVPKTTHYYFSDDANPNTNLSYQLIGAPKLDVPADVDVEELRRTILASPLIPSGVSKQLASIKDWQSTLPIPFVEGNDQVEEVKVNGHKGLFIKNRHGYGGSLMWEQDGLIRQLEYNNYADPSTQDAKSILLDTAKLYN</sequence>
<dbReference type="PROSITE" id="PS50890">
    <property type="entry name" value="PUA"/>
    <property type="match status" value="1"/>
</dbReference>
<accession>A0A223D5Y8</accession>
<dbReference type="Pfam" id="PF13490">
    <property type="entry name" value="zf-HC2"/>
    <property type="match status" value="1"/>
</dbReference>
<dbReference type="Proteomes" id="UP000214688">
    <property type="component" value="Chromosome"/>
</dbReference>
<evidence type="ECO:0000313" key="5">
    <source>
        <dbReference type="Proteomes" id="UP000214688"/>
    </source>
</evidence>
<proteinExistence type="inferred from homology"/>
<dbReference type="AlphaFoldDB" id="A0A223D5Y8"/>
<dbReference type="KEGG" id="tab:CIG75_20140"/>
<evidence type="ECO:0000259" key="3">
    <source>
        <dbReference type="Pfam" id="PF13490"/>
    </source>
</evidence>
<dbReference type="EMBL" id="CP022657">
    <property type="protein sequence ID" value="ASS76981.1"/>
    <property type="molecule type" value="Genomic_DNA"/>
</dbReference>
<dbReference type="OrthoDB" id="2079550at2"/>
<keyword evidence="5" id="KW-1185">Reference proteome</keyword>
<reference evidence="4 5" key="1">
    <citation type="journal article" date="2015" name="Int. J. Syst. Evol. Microbiol.">
        <title>Tumebacillus algifaecis sp. nov., isolated from decomposing algal scum.</title>
        <authorList>
            <person name="Wu Y.F."/>
            <person name="Zhang B."/>
            <person name="Xing P."/>
            <person name="Wu Q.L."/>
            <person name="Liu S.J."/>
        </authorList>
    </citation>
    <scope>NUCLEOTIDE SEQUENCE [LARGE SCALE GENOMIC DNA]</scope>
    <source>
        <strain evidence="4 5">THMBR28</strain>
    </source>
</reference>
<dbReference type="InterPro" id="IPR041916">
    <property type="entry name" value="Anti_sigma_zinc_sf"/>
</dbReference>
<dbReference type="RefSeq" id="WP_094238205.1">
    <property type="nucleotide sequence ID" value="NZ_CP022657.1"/>
</dbReference>
<protein>
    <recommendedName>
        <fullName evidence="2">Anti-sigma-W factor RsiW</fullName>
    </recommendedName>
</protein>
<comment type="similarity">
    <text evidence="1">Belongs to the zinc-associated anti-sigma factor (ZAS) superfamily. Anti-sigma-W factor family.</text>
</comment>
<dbReference type="Gene3D" id="1.10.10.1320">
    <property type="entry name" value="Anti-sigma factor, zinc-finger domain"/>
    <property type="match status" value="1"/>
</dbReference>